<feature type="compositionally biased region" description="Acidic residues" evidence="1">
    <location>
        <begin position="568"/>
        <end position="587"/>
    </location>
</feature>
<feature type="region of interest" description="Disordered" evidence="1">
    <location>
        <begin position="1"/>
        <end position="62"/>
    </location>
</feature>
<gene>
    <name evidence="2" type="primary">NCAS0E04090</name>
    <name evidence="2" type="ordered locus">NCAS_0E04090</name>
</gene>
<dbReference type="OrthoDB" id="5396311at2759"/>
<feature type="compositionally biased region" description="Polar residues" evidence="1">
    <location>
        <begin position="123"/>
        <end position="132"/>
    </location>
</feature>
<dbReference type="Proteomes" id="UP000001640">
    <property type="component" value="Chromosome 5"/>
</dbReference>
<feature type="compositionally biased region" description="Basic and acidic residues" evidence="1">
    <location>
        <begin position="28"/>
        <end position="49"/>
    </location>
</feature>
<dbReference type="HOGENOM" id="CLU_386390_0_0_1"/>
<keyword evidence="3" id="KW-1185">Reference proteome</keyword>
<feature type="region of interest" description="Disordered" evidence="1">
    <location>
        <begin position="94"/>
        <end position="137"/>
    </location>
</feature>
<dbReference type="KEGG" id="ncs:NCAS_0E04090"/>
<feature type="compositionally biased region" description="Polar residues" evidence="1">
    <location>
        <begin position="536"/>
        <end position="550"/>
    </location>
</feature>
<evidence type="ECO:0000313" key="2">
    <source>
        <dbReference type="EMBL" id="CCC70479.1"/>
    </source>
</evidence>
<evidence type="ECO:0008006" key="4">
    <source>
        <dbReference type="Google" id="ProtNLM"/>
    </source>
</evidence>
<dbReference type="EMBL" id="HE576756">
    <property type="protein sequence ID" value="CCC70479.1"/>
    <property type="molecule type" value="Genomic_DNA"/>
</dbReference>
<sequence>MTSRSRSSKPIEEESKNAIRPIHTIDSVIRDDPSNKKEKLVRVQSEEKSSTPATKDSDINDISHINVSYGRNDTGTLKAAGAVIPNPLKEVRYSLPKKRTSSKEIRDDSSSKKENAFRDYSENKSPAQASKTSETKEANHVNVNFNANDVGILTGDVVGSNSPNRYQSILHENGATTDRMTTWNAKEHVLPQDEQILVKSIRHLSSCYSFPRNKVLLRLAHDCLKRRGIENEPSLRAAWINSFLSRNKNILLMENNIHEDKVNATYKNKTNFNHFYDRLSLSLKKFKFPREQILKLDEIVCYINEEEGRSTFRFPMDKEILHDDDNYKDGNFKELKIIECVRSTGTIFPPTVIFPEGTILNESVTPFFSENKEKFTNWKFIHSVRGSDSAPLWWLQNIFKVYGRKGHKPSLLLIKEDSPFLTTRFILACSKMNVQLFLLSEESDFWCKPLQISSFGLMEGFIDFASTNPDATPSHLHTKNYPMPLMKPLLLYASSRLHGLKTFDIRSGFKNSGIVPCDKTVVEERIWKSKEKDSADQNQEISTSSNVTKTNSDDIKVKAEITSIDLLNDTDGEEENDKDNEDDEVDDDVLMMLPTTSNNKDINVSEMLKEPSKVDSSNDSIVEREEGAARTSSSDMAFTNDTGLSENKKVEKPLELNKSDDENPDVESVTNFSKFINAFNAKTSTLFVADGNEEPSNAEKHDIQMTGSIAKKDRQ</sequence>
<feature type="compositionally biased region" description="Basic and acidic residues" evidence="1">
    <location>
        <begin position="646"/>
        <end position="661"/>
    </location>
</feature>
<feature type="compositionally biased region" description="Polar residues" evidence="1">
    <location>
        <begin position="630"/>
        <end position="645"/>
    </location>
</feature>
<evidence type="ECO:0000313" key="3">
    <source>
        <dbReference type="Proteomes" id="UP000001640"/>
    </source>
</evidence>
<feature type="region of interest" description="Disordered" evidence="1">
    <location>
        <begin position="529"/>
        <end position="551"/>
    </location>
</feature>
<accession>G0VG59</accession>
<feature type="region of interest" description="Disordered" evidence="1">
    <location>
        <begin position="609"/>
        <end position="666"/>
    </location>
</feature>
<protein>
    <recommendedName>
        <fullName evidence="4">HTH CENPB-type domain-containing protein</fullName>
    </recommendedName>
</protein>
<reference key="2">
    <citation type="submission" date="2011-08" db="EMBL/GenBank/DDBJ databases">
        <title>Genome sequence of Naumovozyma castellii.</title>
        <authorList>
            <person name="Gordon J.L."/>
            <person name="Armisen D."/>
            <person name="Proux-Wera E."/>
            <person name="OhEigeartaigh S.S."/>
            <person name="Byrne K.P."/>
            <person name="Wolfe K.H."/>
        </authorList>
    </citation>
    <scope>NUCLEOTIDE SEQUENCE</scope>
    <source>
        <strain>Type strain:CBS 4309</strain>
    </source>
</reference>
<dbReference type="STRING" id="1064592.G0VG59"/>
<dbReference type="GeneID" id="96904106"/>
<evidence type="ECO:0000256" key="1">
    <source>
        <dbReference type="SAM" id="MobiDB-lite"/>
    </source>
</evidence>
<feature type="region of interest" description="Disordered" evidence="1">
    <location>
        <begin position="691"/>
        <end position="715"/>
    </location>
</feature>
<dbReference type="RefSeq" id="XP_003676835.1">
    <property type="nucleotide sequence ID" value="XM_003676787.1"/>
</dbReference>
<organism evidence="2 3">
    <name type="scientific">Naumovozyma castellii</name>
    <name type="common">Yeast</name>
    <name type="synonym">Saccharomyces castellii</name>
    <dbReference type="NCBI Taxonomy" id="27288"/>
    <lineage>
        <taxon>Eukaryota</taxon>
        <taxon>Fungi</taxon>
        <taxon>Dikarya</taxon>
        <taxon>Ascomycota</taxon>
        <taxon>Saccharomycotina</taxon>
        <taxon>Saccharomycetes</taxon>
        <taxon>Saccharomycetales</taxon>
        <taxon>Saccharomycetaceae</taxon>
        <taxon>Naumovozyma</taxon>
    </lineage>
</organism>
<dbReference type="InParanoid" id="G0VG59"/>
<feature type="compositionally biased region" description="Basic and acidic residues" evidence="1">
    <location>
        <begin position="101"/>
        <end position="122"/>
    </location>
</feature>
<proteinExistence type="predicted"/>
<dbReference type="AlphaFoldDB" id="G0VG59"/>
<name>G0VG59_NAUCA</name>
<feature type="region of interest" description="Disordered" evidence="1">
    <location>
        <begin position="566"/>
        <end position="587"/>
    </location>
</feature>
<reference evidence="2 3" key="1">
    <citation type="journal article" date="2011" name="Proc. Natl. Acad. Sci. U.S.A.">
        <title>Evolutionary erosion of yeast sex chromosomes by mating-type switching accidents.</title>
        <authorList>
            <person name="Gordon J.L."/>
            <person name="Armisen D."/>
            <person name="Proux-Wera E."/>
            <person name="Oheigeartaigh S.S."/>
            <person name="Byrne K.P."/>
            <person name="Wolfe K.H."/>
        </authorList>
    </citation>
    <scope>NUCLEOTIDE SEQUENCE [LARGE SCALE GENOMIC DNA]</scope>
    <source>
        <strain evidence="3">ATCC 76901 / BCRC 22586 / CBS 4309 / NBRC 1992 / NRRL Y-12630</strain>
    </source>
</reference>